<sequence>MHHLIVLQRRSYGTIYYKKRGGVWPFTPDGAAGGAFATYALRAQQSNRYGEDLSAQRLNELPATAGARLSRLPPTNRTPSDVTGETSENSHQRSFNTFADKMKLTLVLFVVACALSLAYGDFICGSSYCKDHPCTEKVSAKSCKSPSLYRANHAGKCACCPACVTLLSEGAACKKYSKEVGETPSAICAEPLKCLKGVCTKVAPRH</sequence>
<proteinExistence type="predicted"/>
<dbReference type="Pfam" id="PF12190">
    <property type="entry name" value="amfpi-1"/>
    <property type="match status" value="1"/>
</dbReference>
<reference evidence="2 3" key="1">
    <citation type="submission" date="2023-11" db="EMBL/GenBank/DDBJ databases">
        <authorList>
            <person name="Okamura Y."/>
        </authorList>
    </citation>
    <scope>NUCLEOTIDE SEQUENCE [LARGE SCALE GENOMIC DNA]</scope>
</reference>
<accession>A0AAV1JTH7</accession>
<dbReference type="EMBL" id="CAVLEF010000132">
    <property type="protein sequence ID" value="CAK1552131.1"/>
    <property type="molecule type" value="Genomic_DNA"/>
</dbReference>
<comment type="caution">
    <text evidence="2">The sequence shown here is derived from an EMBL/GenBank/DDBJ whole genome shotgun (WGS) entry which is preliminary data.</text>
</comment>
<evidence type="ECO:0000313" key="2">
    <source>
        <dbReference type="EMBL" id="CAK1552131.1"/>
    </source>
</evidence>
<evidence type="ECO:0000256" key="1">
    <source>
        <dbReference type="SAM" id="MobiDB-lite"/>
    </source>
</evidence>
<organism evidence="2 3">
    <name type="scientific">Leptosia nina</name>
    <dbReference type="NCBI Taxonomy" id="320188"/>
    <lineage>
        <taxon>Eukaryota</taxon>
        <taxon>Metazoa</taxon>
        <taxon>Ecdysozoa</taxon>
        <taxon>Arthropoda</taxon>
        <taxon>Hexapoda</taxon>
        <taxon>Insecta</taxon>
        <taxon>Pterygota</taxon>
        <taxon>Neoptera</taxon>
        <taxon>Endopterygota</taxon>
        <taxon>Lepidoptera</taxon>
        <taxon>Glossata</taxon>
        <taxon>Ditrysia</taxon>
        <taxon>Papilionoidea</taxon>
        <taxon>Pieridae</taxon>
        <taxon>Pierinae</taxon>
        <taxon>Leptosia</taxon>
    </lineage>
</organism>
<gene>
    <name evidence="2" type="ORF">LNINA_LOCUS11200</name>
</gene>
<dbReference type="GO" id="GO:0030414">
    <property type="term" value="F:peptidase inhibitor activity"/>
    <property type="evidence" value="ECO:0007669"/>
    <property type="project" value="InterPro"/>
</dbReference>
<dbReference type="Gene3D" id="2.10.80.20">
    <property type="match status" value="1"/>
</dbReference>
<feature type="compositionally biased region" description="Polar residues" evidence="1">
    <location>
        <begin position="73"/>
        <end position="90"/>
    </location>
</feature>
<evidence type="ECO:0000313" key="3">
    <source>
        <dbReference type="Proteomes" id="UP001497472"/>
    </source>
</evidence>
<dbReference type="InterPro" id="IPR021066">
    <property type="entry name" value="FPI1"/>
</dbReference>
<dbReference type="Proteomes" id="UP001497472">
    <property type="component" value="Unassembled WGS sequence"/>
</dbReference>
<keyword evidence="3" id="KW-1185">Reference proteome</keyword>
<feature type="region of interest" description="Disordered" evidence="1">
    <location>
        <begin position="66"/>
        <end position="90"/>
    </location>
</feature>
<name>A0AAV1JTH7_9NEOP</name>
<protein>
    <submittedName>
        <fullName evidence="2">Uncharacterized protein</fullName>
    </submittedName>
</protein>
<dbReference type="AlphaFoldDB" id="A0AAV1JTH7"/>
<dbReference type="InterPro" id="IPR053741">
    <property type="entry name" value="Ser_Fungal_Prot_Inhib_sf"/>
</dbReference>